<evidence type="ECO:0000313" key="6">
    <source>
        <dbReference type="WBParaSite" id="nRc.2.0.1.t37557-RA"/>
    </source>
</evidence>
<dbReference type="InterPro" id="IPR043502">
    <property type="entry name" value="DNA/RNA_pol_sf"/>
</dbReference>
<sequence length="127" mass="14501">MGQLNVENCMELRRLSMSTLKNEFGAKIGERLYNFARGVDNRTLPEASNVDSALENADRKSVSCDVNYGIRFSQIEEIENFLKQLAGEVSKRLQTSSSKGKTITLKCLVIYWRCRREAPEKCQILTF</sequence>
<protein>
    <submittedName>
        <fullName evidence="6">DNA polymerase Y-family little finger domain-containing protein</fullName>
    </submittedName>
</protein>
<dbReference type="AlphaFoldDB" id="A0A915KFQ6"/>
<dbReference type="Pfam" id="PF11799">
    <property type="entry name" value="IMS_C"/>
    <property type="match status" value="1"/>
</dbReference>
<feature type="domain" description="DNA polymerase IV/DNA polymerase iota-like thumb" evidence="4">
    <location>
        <begin position="3"/>
        <end position="40"/>
    </location>
</feature>
<keyword evidence="2" id="KW-0237">DNA synthesis</keyword>
<dbReference type="InterPro" id="IPR017961">
    <property type="entry name" value="DNA_pol_Y-fam_little_finger"/>
</dbReference>
<proteinExistence type="inferred from homology"/>
<evidence type="ECO:0000259" key="4">
    <source>
        <dbReference type="Pfam" id="PF21999"/>
    </source>
</evidence>
<dbReference type="Gene3D" id="1.10.150.20">
    <property type="entry name" value="5' to 3' exonuclease, C-terminal subdomain"/>
    <property type="match status" value="1"/>
</dbReference>
<comment type="similarity">
    <text evidence="1">Belongs to the DNA polymerase type-Y family.</text>
</comment>
<dbReference type="GO" id="GO:0070987">
    <property type="term" value="P:error-free translesion synthesis"/>
    <property type="evidence" value="ECO:0007669"/>
    <property type="project" value="TreeGrafter"/>
</dbReference>
<evidence type="ECO:0000259" key="3">
    <source>
        <dbReference type="Pfam" id="PF11799"/>
    </source>
</evidence>
<dbReference type="WBParaSite" id="nRc.2.0.1.t37557-RA">
    <property type="protein sequence ID" value="nRc.2.0.1.t37557-RA"/>
    <property type="gene ID" value="nRc.2.0.1.g37557"/>
</dbReference>
<name>A0A915KFQ6_ROMCU</name>
<feature type="domain" description="DNA polymerase Y-family little finger" evidence="3">
    <location>
        <begin position="59"/>
        <end position="107"/>
    </location>
</feature>
<dbReference type="GO" id="GO:0003684">
    <property type="term" value="F:damaged DNA binding"/>
    <property type="evidence" value="ECO:0007669"/>
    <property type="project" value="InterPro"/>
</dbReference>
<evidence type="ECO:0000313" key="5">
    <source>
        <dbReference type="Proteomes" id="UP000887565"/>
    </source>
</evidence>
<reference evidence="6" key="1">
    <citation type="submission" date="2022-11" db="UniProtKB">
        <authorList>
            <consortium name="WormBaseParasite"/>
        </authorList>
    </citation>
    <scope>IDENTIFICATION</scope>
</reference>
<dbReference type="InterPro" id="IPR036775">
    <property type="entry name" value="DNA_pol_Y-fam_lit_finger_sf"/>
</dbReference>
<dbReference type="InterPro" id="IPR053848">
    <property type="entry name" value="IMS_HHH_1"/>
</dbReference>
<keyword evidence="5" id="KW-1185">Reference proteome</keyword>
<dbReference type="PANTHER" id="PTHR45990">
    <property type="entry name" value="DNA REPAIR PROTEIN REV1"/>
    <property type="match status" value="1"/>
</dbReference>
<evidence type="ECO:0000256" key="1">
    <source>
        <dbReference type="ARBA" id="ARBA00010945"/>
    </source>
</evidence>
<organism evidence="5 6">
    <name type="scientific">Romanomermis culicivorax</name>
    <name type="common">Nematode worm</name>
    <dbReference type="NCBI Taxonomy" id="13658"/>
    <lineage>
        <taxon>Eukaryota</taxon>
        <taxon>Metazoa</taxon>
        <taxon>Ecdysozoa</taxon>
        <taxon>Nematoda</taxon>
        <taxon>Enoplea</taxon>
        <taxon>Dorylaimia</taxon>
        <taxon>Mermithida</taxon>
        <taxon>Mermithoidea</taxon>
        <taxon>Mermithidae</taxon>
        <taxon>Romanomermis</taxon>
    </lineage>
</organism>
<accession>A0A915KFQ6</accession>
<dbReference type="GO" id="GO:0003887">
    <property type="term" value="F:DNA-directed DNA polymerase activity"/>
    <property type="evidence" value="ECO:0007669"/>
    <property type="project" value="InterPro"/>
</dbReference>
<dbReference type="Gene3D" id="3.30.1490.100">
    <property type="entry name" value="DNA polymerase, Y-family, little finger domain"/>
    <property type="match status" value="1"/>
</dbReference>
<dbReference type="SUPFAM" id="SSF100879">
    <property type="entry name" value="Lesion bypass DNA polymerase (Y-family), little finger domain"/>
    <property type="match status" value="1"/>
</dbReference>
<dbReference type="GO" id="GO:0017125">
    <property type="term" value="F:deoxycytidyl transferase activity"/>
    <property type="evidence" value="ECO:0007669"/>
    <property type="project" value="TreeGrafter"/>
</dbReference>
<dbReference type="Pfam" id="PF21999">
    <property type="entry name" value="IMS_HHH_1"/>
    <property type="match status" value="1"/>
</dbReference>
<dbReference type="GO" id="GO:0042276">
    <property type="term" value="P:error-prone translesion synthesis"/>
    <property type="evidence" value="ECO:0007669"/>
    <property type="project" value="TreeGrafter"/>
</dbReference>
<dbReference type="GO" id="GO:0005634">
    <property type="term" value="C:nucleus"/>
    <property type="evidence" value="ECO:0007669"/>
    <property type="project" value="TreeGrafter"/>
</dbReference>
<dbReference type="Proteomes" id="UP000887565">
    <property type="component" value="Unplaced"/>
</dbReference>
<dbReference type="GO" id="GO:0006281">
    <property type="term" value="P:DNA repair"/>
    <property type="evidence" value="ECO:0007669"/>
    <property type="project" value="InterPro"/>
</dbReference>
<dbReference type="PANTHER" id="PTHR45990:SF1">
    <property type="entry name" value="DNA REPAIR PROTEIN REV1"/>
    <property type="match status" value="1"/>
</dbReference>
<dbReference type="SUPFAM" id="SSF56672">
    <property type="entry name" value="DNA/RNA polymerases"/>
    <property type="match status" value="1"/>
</dbReference>
<evidence type="ECO:0000256" key="2">
    <source>
        <dbReference type="ARBA" id="ARBA00022634"/>
    </source>
</evidence>